<sequence>MAAQQEAPAPAPMASDESGVEAEKSDEAGDAAGSGLDLSGYASVRARHDLEEHGDNASRASVVAVIRANLALDVGKLSAQLRPEFVRSSRSGDRVAQVRVDEANWEKEIAASSFVFAGRRRIVNGVALGRNPTDFLNLDKPEDRTLADEDRRAEKKGDDLVGWSHFGQAYSVQAAVVSPEDGSDRVRALVQLTGRIDAVSTDYSLIGYYAENPGVGLNLSTVIGDKMTAYAEMALRSDRDRPRPVADAQNALVGTAEDRDGWFADVVVGGQYTSDAGWTFTAEYWRNANGYSDAEFSSLERSLRTGLGDPGLAGSLIATPELRREKMFFRISDVKLRDNVELETTMIHGFDDDSRFVRGAVIWDVADADAIKAGVDVLSGSAFSEYGASPVETRIFLIYKRYF</sequence>
<evidence type="ECO:0000313" key="3">
    <source>
        <dbReference type="Proteomes" id="UP001499959"/>
    </source>
</evidence>
<dbReference type="Proteomes" id="UP001499959">
    <property type="component" value="Unassembled WGS sequence"/>
</dbReference>
<organism evidence="2 3">
    <name type="scientific">Lysobacter hankyongensis</name>
    <dbReference type="NCBI Taxonomy" id="1176535"/>
    <lineage>
        <taxon>Bacteria</taxon>
        <taxon>Pseudomonadati</taxon>
        <taxon>Pseudomonadota</taxon>
        <taxon>Gammaproteobacteria</taxon>
        <taxon>Lysobacterales</taxon>
        <taxon>Lysobacteraceae</taxon>
        <taxon>Lysobacter</taxon>
    </lineage>
</organism>
<comment type="caution">
    <text evidence="2">The sequence shown here is derived from an EMBL/GenBank/DDBJ whole genome shotgun (WGS) entry which is preliminary data.</text>
</comment>
<evidence type="ECO:0008006" key="4">
    <source>
        <dbReference type="Google" id="ProtNLM"/>
    </source>
</evidence>
<dbReference type="EMBL" id="BAABJE010000014">
    <property type="protein sequence ID" value="GAA4798580.1"/>
    <property type="molecule type" value="Genomic_DNA"/>
</dbReference>
<reference evidence="3" key="1">
    <citation type="journal article" date="2019" name="Int. J. Syst. Evol. Microbiol.">
        <title>The Global Catalogue of Microorganisms (GCM) 10K type strain sequencing project: providing services to taxonomists for standard genome sequencing and annotation.</title>
        <authorList>
            <consortium name="The Broad Institute Genomics Platform"/>
            <consortium name="The Broad Institute Genome Sequencing Center for Infectious Disease"/>
            <person name="Wu L."/>
            <person name="Ma J."/>
        </authorList>
    </citation>
    <scope>NUCLEOTIDE SEQUENCE [LARGE SCALE GENOMIC DNA]</scope>
    <source>
        <strain evidence="3">JCM 18204</strain>
    </source>
</reference>
<accession>A0ABP9BQ69</accession>
<gene>
    <name evidence="2" type="ORF">GCM10023307_25910</name>
</gene>
<keyword evidence="3" id="KW-1185">Reference proteome</keyword>
<evidence type="ECO:0000313" key="2">
    <source>
        <dbReference type="EMBL" id="GAA4798580.1"/>
    </source>
</evidence>
<protein>
    <recommendedName>
        <fullName evidence="4">Alginate export domain-containing protein</fullName>
    </recommendedName>
</protein>
<name>A0ABP9BQ69_9GAMM</name>
<proteinExistence type="predicted"/>
<feature type="region of interest" description="Disordered" evidence="1">
    <location>
        <begin position="1"/>
        <end position="36"/>
    </location>
</feature>
<feature type="compositionally biased region" description="Low complexity" evidence="1">
    <location>
        <begin position="1"/>
        <end position="14"/>
    </location>
</feature>
<evidence type="ECO:0000256" key="1">
    <source>
        <dbReference type="SAM" id="MobiDB-lite"/>
    </source>
</evidence>
<dbReference type="RefSeq" id="WP_345303759.1">
    <property type="nucleotide sequence ID" value="NZ_BAABJE010000014.1"/>
</dbReference>